<accession>A0A4Y9ZP23</accession>
<comment type="similarity">
    <text evidence="1">Belongs to the iron/ascorbate-dependent oxidoreductase family.</text>
</comment>
<dbReference type="Proteomes" id="UP000298061">
    <property type="component" value="Unassembled WGS sequence"/>
</dbReference>
<feature type="domain" description="Fe2OG dioxygenase" evidence="3">
    <location>
        <begin position="123"/>
        <end position="222"/>
    </location>
</feature>
<dbReference type="PROSITE" id="PS51471">
    <property type="entry name" value="FE2OG_OXY"/>
    <property type="match status" value="1"/>
</dbReference>
<proteinExistence type="inferred from homology"/>
<keyword evidence="1" id="KW-0408">Iron</keyword>
<gene>
    <name evidence="4" type="ORF">EWM64_g8259</name>
</gene>
<dbReference type="GO" id="GO:0016491">
    <property type="term" value="F:oxidoreductase activity"/>
    <property type="evidence" value="ECO:0007669"/>
    <property type="project" value="UniProtKB-KW"/>
</dbReference>
<dbReference type="Pfam" id="PF13640">
    <property type="entry name" value="2OG-FeII_Oxy_3"/>
    <property type="match status" value="1"/>
</dbReference>
<evidence type="ECO:0000313" key="4">
    <source>
        <dbReference type="EMBL" id="TFY75753.1"/>
    </source>
</evidence>
<dbReference type="EMBL" id="SFCI01001445">
    <property type="protein sequence ID" value="TFY75753.1"/>
    <property type="molecule type" value="Genomic_DNA"/>
</dbReference>
<comment type="caution">
    <text evidence="4">The sequence shown here is derived from an EMBL/GenBank/DDBJ whole genome shotgun (WGS) entry which is preliminary data.</text>
</comment>
<keyword evidence="1" id="KW-0560">Oxidoreductase</keyword>
<evidence type="ECO:0000256" key="1">
    <source>
        <dbReference type="RuleBase" id="RU003682"/>
    </source>
</evidence>
<sequence length="460" mass="51518">MSQTVSSDVLQPLTDAIVDKPPYVSGTLSLPLDCFNLFYKTGNGANYLNFTTATEAELAELAAACEAATFGRNKEDVLDESYRRAGKMDVDQFSNPIVPERTPLMQAIRNELLEGDHSARPIRLELYKLNVYSEGSFFKPHVDTPRSGAMFGSLVLVFPTQHEGGGLILRHGGKEWTVDLAKEFSQLPACSIGFIAFYSDVEHEVSLVRSGHRVTLTYNLYFEDITVEDEDANVDAELISTIVPNEPTFSETLKEMLSDPTFLPNGGLLGFGLRHKYPVRWSLDDVHKLLKGSDAVVWRAVEKLSLEPALYFCYEDWYPYPETVLFFNIPGIIEEETNIDEQSIISRIKEVGPTIVIERDSPSSSPSSESGQQKEPVVPVSWVTPLTQFTAFRGTYIEYGNQAEHQIFYAEVCLIARVPSFEERQRIRKDGELTKGEEEEEEAQEEEEGVEDGGHGGEDE</sequence>
<keyword evidence="1" id="KW-0479">Metal-binding</keyword>
<reference evidence="4 5" key="1">
    <citation type="submission" date="2019-02" db="EMBL/GenBank/DDBJ databases">
        <title>Genome sequencing of the rare red list fungi Hericium alpestre (H. flagellum).</title>
        <authorList>
            <person name="Buettner E."/>
            <person name="Kellner H."/>
        </authorList>
    </citation>
    <scope>NUCLEOTIDE SEQUENCE [LARGE SCALE GENOMIC DNA]</scope>
    <source>
        <strain evidence="4 5">DSM 108284</strain>
    </source>
</reference>
<dbReference type="GO" id="GO:0046872">
    <property type="term" value="F:metal ion binding"/>
    <property type="evidence" value="ECO:0007669"/>
    <property type="project" value="UniProtKB-KW"/>
</dbReference>
<feature type="compositionally biased region" description="Acidic residues" evidence="2">
    <location>
        <begin position="437"/>
        <end position="451"/>
    </location>
</feature>
<evidence type="ECO:0000313" key="5">
    <source>
        <dbReference type="Proteomes" id="UP000298061"/>
    </source>
</evidence>
<protein>
    <recommendedName>
        <fullName evidence="3">Fe2OG dioxygenase domain-containing protein</fullName>
    </recommendedName>
</protein>
<dbReference type="Gene3D" id="2.60.120.620">
    <property type="entry name" value="q2cbj1_9rhob like domain"/>
    <property type="match status" value="1"/>
</dbReference>
<dbReference type="AlphaFoldDB" id="A0A4Y9ZP23"/>
<evidence type="ECO:0000256" key="2">
    <source>
        <dbReference type="SAM" id="MobiDB-lite"/>
    </source>
</evidence>
<dbReference type="InterPro" id="IPR044862">
    <property type="entry name" value="Pro_4_hyd_alph_FE2OG_OXY"/>
</dbReference>
<dbReference type="PANTHER" id="PTHR33099">
    <property type="entry name" value="FE2OG DIOXYGENASE DOMAIN-CONTAINING PROTEIN"/>
    <property type="match status" value="1"/>
</dbReference>
<feature type="compositionally biased region" description="Basic and acidic residues" evidence="2">
    <location>
        <begin position="425"/>
        <end position="436"/>
    </location>
</feature>
<dbReference type="STRING" id="135208.A0A4Y9ZP23"/>
<feature type="region of interest" description="Disordered" evidence="2">
    <location>
        <begin position="357"/>
        <end position="377"/>
    </location>
</feature>
<feature type="region of interest" description="Disordered" evidence="2">
    <location>
        <begin position="425"/>
        <end position="460"/>
    </location>
</feature>
<organism evidence="4 5">
    <name type="scientific">Hericium alpestre</name>
    <dbReference type="NCBI Taxonomy" id="135208"/>
    <lineage>
        <taxon>Eukaryota</taxon>
        <taxon>Fungi</taxon>
        <taxon>Dikarya</taxon>
        <taxon>Basidiomycota</taxon>
        <taxon>Agaricomycotina</taxon>
        <taxon>Agaricomycetes</taxon>
        <taxon>Russulales</taxon>
        <taxon>Hericiaceae</taxon>
        <taxon>Hericium</taxon>
    </lineage>
</organism>
<dbReference type="InterPro" id="IPR005123">
    <property type="entry name" value="Oxoglu/Fe-dep_dioxygenase_dom"/>
</dbReference>
<dbReference type="PANTHER" id="PTHR33099:SF14">
    <property type="entry name" value="PROLYL 4-HYDROXYLASE ALPHA SUBUNIT FE(2+) 2OG DIOXYGENASE DOMAIN-CONTAINING PROTEIN"/>
    <property type="match status" value="1"/>
</dbReference>
<keyword evidence="5" id="KW-1185">Reference proteome</keyword>
<dbReference type="OrthoDB" id="27483at2759"/>
<evidence type="ECO:0000259" key="3">
    <source>
        <dbReference type="PROSITE" id="PS51471"/>
    </source>
</evidence>
<name>A0A4Y9ZP23_9AGAM</name>